<protein>
    <submittedName>
        <fullName evidence="2">Endo-beta-protein</fullName>
    </submittedName>
</protein>
<accession>A0A1J9SDV5</accession>
<gene>
    <name evidence="2" type="ORF">BKCO1_6000122</name>
</gene>
<dbReference type="STRING" id="236234.A0A1J9SDV5"/>
<proteinExistence type="predicted"/>
<feature type="region of interest" description="Disordered" evidence="1">
    <location>
        <begin position="1"/>
        <end position="34"/>
    </location>
</feature>
<organism evidence="2 3">
    <name type="scientific">Diplodia corticola</name>
    <dbReference type="NCBI Taxonomy" id="236234"/>
    <lineage>
        <taxon>Eukaryota</taxon>
        <taxon>Fungi</taxon>
        <taxon>Dikarya</taxon>
        <taxon>Ascomycota</taxon>
        <taxon>Pezizomycotina</taxon>
        <taxon>Dothideomycetes</taxon>
        <taxon>Dothideomycetes incertae sedis</taxon>
        <taxon>Botryosphaeriales</taxon>
        <taxon>Botryosphaeriaceae</taxon>
        <taxon>Diplodia</taxon>
    </lineage>
</organism>
<comment type="caution">
    <text evidence="2">The sequence shown here is derived from an EMBL/GenBank/DDBJ whole genome shotgun (WGS) entry which is preliminary data.</text>
</comment>
<dbReference type="RefSeq" id="XP_020133880.1">
    <property type="nucleotide sequence ID" value="XM_020277764.1"/>
</dbReference>
<evidence type="ECO:0000313" key="2">
    <source>
        <dbReference type="EMBL" id="OJD37765.1"/>
    </source>
</evidence>
<reference evidence="2 3" key="1">
    <citation type="submission" date="2016-10" db="EMBL/GenBank/DDBJ databases">
        <title>Proteomics and genomics reveal pathogen-plant mechanisms compatible with a hemibiotrophic lifestyle of Diplodia corticola.</title>
        <authorList>
            <person name="Fernandes I."/>
            <person name="De Jonge R."/>
            <person name="Van De Peer Y."/>
            <person name="Devreese B."/>
            <person name="Alves A."/>
            <person name="Esteves A.C."/>
        </authorList>
    </citation>
    <scope>NUCLEOTIDE SEQUENCE [LARGE SCALE GENOMIC DNA]</scope>
    <source>
        <strain evidence="2 3">CBS 112549</strain>
    </source>
</reference>
<dbReference type="GeneID" id="31018025"/>
<keyword evidence="3" id="KW-1185">Reference proteome</keyword>
<dbReference type="Proteomes" id="UP000183809">
    <property type="component" value="Unassembled WGS sequence"/>
</dbReference>
<feature type="compositionally biased region" description="Polar residues" evidence="1">
    <location>
        <begin position="330"/>
        <end position="347"/>
    </location>
</feature>
<feature type="region of interest" description="Disordered" evidence="1">
    <location>
        <begin position="205"/>
        <end position="383"/>
    </location>
</feature>
<dbReference type="AlphaFoldDB" id="A0A1J9SDV5"/>
<sequence>MVLEEATNSRSAPSDSFADNAYPSDADPYSTPDRGGQKYVYQINLDEYPRPPPIIGLLVGYPRARAATTVAETSKAAAHVLRRPLTEEEARALAYHVTKANSTAAYGASAGALLAMVRCYQTRQEFKFPFWKPSTVPGWNPDVLGPLKGQAARTAYHLLRIPPYWFIGAFTAAVLSQPYGNVVATVAMAQDERLKAVNEAIQRLSRNRSGLPSRQPPPSAPYPGPAPQSGGNDVYDDMSPTSGAYADSPVNSNSRTSSDPSQDAVPRWGQGQPVGQAHSDDDASPTGGLGPIDSGISSGGGSAWDRVRQQASSERGPSRGSSAPWAKPTQKGQGTGSTLGDSFTFSSSDEERELAKAEAQKDFDDRLEKERRGADFNEGSKRW</sequence>
<evidence type="ECO:0000256" key="1">
    <source>
        <dbReference type="SAM" id="MobiDB-lite"/>
    </source>
</evidence>
<evidence type="ECO:0000313" key="3">
    <source>
        <dbReference type="Proteomes" id="UP000183809"/>
    </source>
</evidence>
<feature type="compositionally biased region" description="Polar residues" evidence="1">
    <location>
        <begin position="249"/>
        <end position="261"/>
    </location>
</feature>
<name>A0A1J9SDV5_9PEZI</name>
<feature type="compositionally biased region" description="Basic and acidic residues" evidence="1">
    <location>
        <begin position="353"/>
        <end position="383"/>
    </location>
</feature>
<dbReference type="OrthoDB" id="4204700at2759"/>
<feature type="compositionally biased region" description="Polar residues" evidence="1">
    <location>
        <begin position="309"/>
        <end position="321"/>
    </location>
</feature>
<feature type="compositionally biased region" description="Polar residues" evidence="1">
    <location>
        <begin position="1"/>
        <end position="14"/>
    </location>
</feature>
<feature type="compositionally biased region" description="Pro residues" evidence="1">
    <location>
        <begin position="214"/>
        <end position="226"/>
    </location>
</feature>
<dbReference type="EMBL" id="MNUE01000006">
    <property type="protein sequence ID" value="OJD37765.1"/>
    <property type="molecule type" value="Genomic_DNA"/>
</dbReference>